<reference evidence="9 10" key="1">
    <citation type="submission" date="2018-03" db="EMBL/GenBank/DDBJ databases">
        <title>Phenotypic and genomic properties of Cyclonatronum proteinivorum gen. nov., sp. nov., a haloalkaliphilic bacteroidete from soda lakes possessing Na+-translocating rhodopsin.</title>
        <authorList>
            <person name="Toshchakov S.V."/>
            <person name="Korzhenkov A."/>
            <person name="Samarov N.I."/>
            <person name="Kublanov I.V."/>
            <person name="Muntyan M.S."/>
            <person name="Sorokin D.Y."/>
        </authorList>
    </citation>
    <scope>NUCLEOTIDE SEQUENCE [LARGE SCALE GENOMIC DNA]</scope>
    <source>
        <strain evidence="9 10">Omega</strain>
    </source>
</reference>
<evidence type="ECO:0000256" key="1">
    <source>
        <dbReference type="ARBA" id="ARBA00004141"/>
    </source>
</evidence>
<sequence>MAFEALDWIPLLAYFALLGLLTFRRKYARHKAGDEAGFLLSGRRLTLPAFVATLVATWYGGILGVGEFTYLAGISQWLMFAFPYYVFAVLYALFLAGKIRQSTALTLPEALTQQYGPKAGLAGALGVFLLVNPAPYILMLGVIAQLITGAESWFWFAAFAALFSAAYVSLGGFASVVRTDLLQLVLMYGGFVMLLVFAWTYAGSPAAIWPQLPESHTDLTGGFPLLFILVWFFIAMWTFVDPGFHQRSAAAATPAVARRGILISVGFWSVFDMLTVLTGLYAVVLLGSELANPTATYPELAALLLPAGLFGLFITGLVAVIMSTLDSFLFIAGQTLGRDVMRRTESVAGFGWMDSSIARVRAGTFIAAFLALVFSLLFPSVIELWYVIGSLVIPALLLPVLGVYLPFFRLSPAAALAVLVSAFSVSFFWMMMGIQTGDDLFSYAWLGVEPFYPGLAVAVLIFGVDRLRG</sequence>
<feature type="transmembrane region" description="Helical" evidence="8">
    <location>
        <begin position="6"/>
        <end position="24"/>
    </location>
</feature>
<feature type="transmembrane region" description="Helical" evidence="8">
    <location>
        <begin position="304"/>
        <end position="333"/>
    </location>
</feature>
<evidence type="ECO:0000256" key="3">
    <source>
        <dbReference type="ARBA" id="ARBA00022448"/>
    </source>
</evidence>
<feature type="transmembrane region" description="Helical" evidence="8">
    <location>
        <begin position="261"/>
        <end position="284"/>
    </location>
</feature>
<evidence type="ECO:0000256" key="8">
    <source>
        <dbReference type="SAM" id="Phobius"/>
    </source>
</evidence>
<feature type="transmembrane region" description="Helical" evidence="8">
    <location>
        <begin position="45"/>
        <end position="65"/>
    </location>
</feature>
<feature type="transmembrane region" description="Helical" evidence="8">
    <location>
        <begin position="120"/>
        <end position="147"/>
    </location>
</feature>
<protein>
    <submittedName>
        <fullName evidence="9">Solute:Na+ symporter, SSS family</fullName>
    </submittedName>
</protein>
<accession>A0A345UFU5</accession>
<name>A0A345UFU5_9BACT</name>
<feature type="transmembrane region" description="Helical" evidence="8">
    <location>
        <begin position="440"/>
        <end position="464"/>
    </location>
</feature>
<dbReference type="GO" id="GO:0022857">
    <property type="term" value="F:transmembrane transporter activity"/>
    <property type="evidence" value="ECO:0007669"/>
    <property type="project" value="InterPro"/>
</dbReference>
<evidence type="ECO:0000256" key="2">
    <source>
        <dbReference type="ARBA" id="ARBA00006434"/>
    </source>
</evidence>
<dbReference type="PANTHER" id="PTHR48086:SF7">
    <property type="entry name" value="SODIUM-SOLUTE SYMPORTER-RELATED"/>
    <property type="match status" value="1"/>
</dbReference>
<gene>
    <name evidence="9" type="ORF">CYPRO_0058</name>
</gene>
<dbReference type="RefSeq" id="WP_114982589.1">
    <property type="nucleotide sequence ID" value="NZ_CP027806.1"/>
</dbReference>
<evidence type="ECO:0000313" key="10">
    <source>
        <dbReference type="Proteomes" id="UP000254808"/>
    </source>
</evidence>
<keyword evidence="10" id="KW-1185">Reference proteome</keyword>
<dbReference type="Gene3D" id="1.20.1730.10">
    <property type="entry name" value="Sodium/glucose cotransporter"/>
    <property type="match status" value="1"/>
</dbReference>
<feature type="transmembrane region" description="Helical" evidence="8">
    <location>
        <begin position="181"/>
        <end position="202"/>
    </location>
</feature>
<feature type="transmembrane region" description="Helical" evidence="8">
    <location>
        <begin position="384"/>
        <end position="407"/>
    </location>
</feature>
<evidence type="ECO:0000256" key="5">
    <source>
        <dbReference type="ARBA" id="ARBA00022989"/>
    </source>
</evidence>
<dbReference type="InterPro" id="IPR038377">
    <property type="entry name" value="Na/Glc_symporter_sf"/>
</dbReference>
<dbReference type="PROSITE" id="PS50283">
    <property type="entry name" value="NA_SOLUT_SYMP_3"/>
    <property type="match status" value="1"/>
</dbReference>
<dbReference type="InterPro" id="IPR001734">
    <property type="entry name" value="Na/solute_symporter"/>
</dbReference>
<dbReference type="Proteomes" id="UP000254808">
    <property type="component" value="Chromosome"/>
</dbReference>
<dbReference type="PANTHER" id="PTHR48086">
    <property type="entry name" value="SODIUM/PROLINE SYMPORTER-RELATED"/>
    <property type="match status" value="1"/>
</dbReference>
<evidence type="ECO:0000313" key="9">
    <source>
        <dbReference type="EMBL" id="AXI99346.1"/>
    </source>
</evidence>
<comment type="subcellular location">
    <subcellularLocation>
        <location evidence="1">Membrane</location>
        <topology evidence="1">Multi-pass membrane protein</topology>
    </subcellularLocation>
</comment>
<keyword evidence="4 8" id="KW-0812">Transmembrane</keyword>
<evidence type="ECO:0000256" key="6">
    <source>
        <dbReference type="ARBA" id="ARBA00023136"/>
    </source>
</evidence>
<feature type="transmembrane region" description="Helical" evidence="8">
    <location>
        <begin position="414"/>
        <end position="434"/>
    </location>
</feature>
<dbReference type="EMBL" id="CP027806">
    <property type="protein sequence ID" value="AXI99346.1"/>
    <property type="molecule type" value="Genomic_DNA"/>
</dbReference>
<keyword evidence="3" id="KW-0813">Transport</keyword>
<evidence type="ECO:0000256" key="7">
    <source>
        <dbReference type="RuleBase" id="RU362091"/>
    </source>
</evidence>
<dbReference type="OrthoDB" id="9803597at2"/>
<keyword evidence="6 8" id="KW-0472">Membrane</keyword>
<keyword evidence="5 8" id="KW-1133">Transmembrane helix</keyword>
<feature type="transmembrane region" description="Helical" evidence="8">
    <location>
        <begin position="222"/>
        <end position="240"/>
    </location>
</feature>
<dbReference type="InterPro" id="IPR050277">
    <property type="entry name" value="Sodium:Solute_Symporter"/>
</dbReference>
<organism evidence="9 10">
    <name type="scientific">Cyclonatronum proteinivorum</name>
    <dbReference type="NCBI Taxonomy" id="1457365"/>
    <lineage>
        <taxon>Bacteria</taxon>
        <taxon>Pseudomonadati</taxon>
        <taxon>Balneolota</taxon>
        <taxon>Balneolia</taxon>
        <taxon>Balneolales</taxon>
        <taxon>Cyclonatronaceae</taxon>
        <taxon>Cyclonatronum</taxon>
    </lineage>
</organism>
<evidence type="ECO:0000256" key="4">
    <source>
        <dbReference type="ARBA" id="ARBA00022692"/>
    </source>
</evidence>
<feature type="transmembrane region" description="Helical" evidence="8">
    <location>
        <begin position="360"/>
        <end position="378"/>
    </location>
</feature>
<dbReference type="KEGG" id="cprv:CYPRO_0058"/>
<proteinExistence type="inferred from homology"/>
<feature type="transmembrane region" description="Helical" evidence="8">
    <location>
        <begin position="77"/>
        <end position="99"/>
    </location>
</feature>
<comment type="similarity">
    <text evidence="2 7">Belongs to the sodium:solute symporter (SSF) (TC 2.A.21) family.</text>
</comment>
<dbReference type="Pfam" id="PF00474">
    <property type="entry name" value="SSF"/>
    <property type="match status" value="1"/>
</dbReference>
<feature type="transmembrane region" description="Helical" evidence="8">
    <location>
        <begin position="153"/>
        <end position="174"/>
    </location>
</feature>
<dbReference type="GO" id="GO:0005886">
    <property type="term" value="C:plasma membrane"/>
    <property type="evidence" value="ECO:0007669"/>
    <property type="project" value="TreeGrafter"/>
</dbReference>
<dbReference type="AlphaFoldDB" id="A0A345UFU5"/>